<evidence type="ECO:0000256" key="4">
    <source>
        <dbReference type="ARBA" id="ARBA00023136"/>
    </source>
</evidence>
<keyword evidence="10" id="KW-1185">Reference proteome</keyword>
<evidence type="ECO:0000256" key="2">
    <source>
        <dbReference type="ARBA" id="ARBA00006275"/>
    </source>
</evidence>
<keyword evidence="9" id="KW-0614">Plasmid</keyword>
<reference evidence="9 10" key="1">
    <citation type="submission" date="2021-12" db="EMBL/GenBank/DDBJ databases">
        <title>Genome sequencing of bacteria with rrn-lacking chromosome and rrn-plasmid.</title>
        <authorList>
            <person name="Anda M."/>
            <person name="Iwasaki W."/>
        </authorList>
    </citation>
    <scope>NUCLEOTIDE SEQUENCE [LARGE SCALE GENOMIC DNA]</scope>
    <source>
        <strain evidence="9 10">NBRC 101262</strain>
        <plasmid evidence="9 10">pPP1</plasmid>
    </source>
</reference>
<dbReference type="Gene3D" id="1.25.40.390">
    <property type="match status" value="1"/>
</dbReference>
<feature type="chain" id="PRO_5047239475" evidence="6">
    <location>
        <begin position="24"/>
        <end position="556"/>
    </location>
</feature>
<comment type="subcellular location">
    <subcellularLocation>
        <location evidence="1">Cell outer membrane</location>
    </subcellularLocation>
</comment>
<evidence type="ECO:0000256" key="5">
    <source>
        <dbReference type="ARBA" id="ARBA00023237"/>
    </source>
</evidence>
<dbReference type="SUPFAM" id="SSF48452">
    <property type="entry name" value="TPR-like"/>
    <property type="match status" value="1"/>
</dbReference>
<dbReference type="InterPro" id="IPR012944">
    <property type="entry name" value="SusD_RagB_dom"/>
</dbReference>
<protein>
    <submittedName>
        <fullName evidence="9">Membrane protein</fullName>
    </submittedName>
</protein>
<evidence type="ECO:0000256" key="1">
    <source>
        <dbReference type="ARBA" id="ARBA00004442"/>
    </source>
</evidence>
<keyword evidence="5" id="KW-0998">Cell outer membrane</keyword>
<accession>A0ABN6LH31</accession>
<dbReference type="Pfam" id="PF14322">
    <property type="entry name" value="SusD-like_3"/>
    <property type="match status" value="1"/>
</dbReference>
<sequence length="556" mass="62903">MTKYKNIFTCGLLLLMMSMSGCADFLDLSPTDSQTEDSFYQNRDEAFRALMGVYEPLRSQRLDGNHYNIGNLIFDSQSDDAYVGAKDAADRGYMKALVRFGDSRFGDPSASNVLALNFWTKNYGGISRANVLLERYDQIEFKDREREDKENFYGETLFLRAHYYYELLRVYENIPLILTQPRGDEWKEIEQATPAQAYAQVTSDMLQAIDMMAPTMGGGNLGRLTQWAAKAELLKMYMFYTGYYQSAELPTLEGPAFTKADAIALAEDIINNSGARLEPEFKDIFTEKGNFGMETLFEIPFSDTGISGAWRDDALGNFLCTMAGPRDFTASQNVIRDGWGHNIPSHELVDLFTADDKRSSATFITADSLINEAVASGSSISPRNMMSVGYNNTGYFSFKYTSHYEFQTDVDHRFNYAQNIHYIRFADVLLMAAELNLDANSAKSVQYVNMVRNRAGLDNLTSVDLDAIYLERRKELAMEGHRYFDVLRRGLDYADQQLTVTSYTLREPSMAGVPSTGDGGIADDFLVTFDQSKRGFWPIPQQERDLNPKLNQNPGW</sequence>
<feature type="domain" description="SusD-like N-terminal" evidence="8">
    <location>
        <begin position="63"/>
        <end position="237"/>
    </location>
</feature>
<evidence type="ECO:0000313" key="10">
    <source>
        <dbReference type="Proteomes" id="UP001354989"/>
    </source>
</evidence>
<evidence type="ECO:0000256" key="3">
    <source>
        <dbReference type="ARBA" id="ARBA00022729"/>
    </source>
</evidence>
<keyword evidence="3 6" id="KW-0732">Signal</keyword>
<evidence type="ECO:0000259" key="7">
    <source>
        <dbReference type="Pfam" id="PF07980"/>
    </source>
</evidence>
<geneLocation type="plasmid" evidence="9 10">
    <name>pPP1</name>
</geneLocation>
<gene>
    <name evidence="9" type="ORF">PEPS_31040</name>
</gene>
<comment type="similarity">
    <text evidence="2">Belongs to the SusD family.</text>
</comment>
<dbReference type="InterPro" id="IPR011990">
    <property type="entry name" value="TPR-like_helical_dom_sf"/>
</dbReference>
<proteinExistence type="inferred from homology"/>
<evidence type="ECO:0000256" key="6">
    <source>
        <dbReference type="SAM" id="SignalP"/>
    </source>
</evidence>
<keyword evidence="4" id="KW-0472">Membrane</keyword>
<dbReference type="InterPro" id="IPR033985">
    <property type="entry name" value="SusD-like_N"/>
</dbReference>
<dbReference type="Proteomes" id="UP001354989">
    <property type="component" value="Plasmid pPP1"/>
</dbReference>
<name>A0ABN6LH31_9BACT</name>
<organism evidence="9 10">
    <name type="scientific">Persicobacter psychrovividus</name>
    <dbReference type="NCBI Taxonomy" id="387638"/>
    <lineage>
        <taxon>Bacteria</taxon>
        <taxon>Pseudomonadati</taxon>
        <taxon>Bacteroidota</taxon>
        <taxon>Cytophagia</taxon>
        <taxon>Cytophagales</taxon>
        <taxon>Persicobacteraceae</taxon>
        <taxon>Persicobacter</taxon>
    </lineage>
</organism>
<feature type="signal peptide" evidence="6">
    <location>
        <begin position="1"/>
        <end position="23"/>
    </location>
</feature>
<evidence type="ECO:0000259" key="8">
    <source>
        <dbReference type="Pfam" id="PF14322"/>
    </source>
</evidence>
<evidence type="ECO:0000313" key="9">
    <source>
        <dbReference type="EMBL" id="BDD00824.1"/>
    </source>
</evidence>
<feature type="domain" description="RagB/SusD" evidence="7">
    <location>
        <begin position="347"/>
        <end position="556"/>
    </location>
</feature>
<dbReference type="RefSeq" id="WP_332921181.1">
    <property type="nucleotide sequence ID" value="NZ_AP025293.1"/>
</dbReference>
<dbReference type="PROSITE" id="PS51257">
    <property type="entry name" value="PROKAR_LIPOPROTEIN"/>
    <property type="match status" value="1"/>
</dbReference>
<dbReference type="Pfam" id="PF07980">
    <property type="entry name" value="SusD_RagB"/>
    <property type="match status" value="1"/>
</dbReference>
<dbReference type="EMBL" id="AP025293">
    <property type="protein sequence ID" value="BDD00824.1"/>
    <property type="molecule type" value="Genomic_DNA"/>
</dbReference>